<dbReference type="CDD" id="cd18873">
    <property type="entry name" value="NUDIX_NadM_like"/>
    <property type="match status" value="1"/>
</dbReference>
<dbReference type="Gene3D" id="3.90.79.10">
    <property type="entry name" value="Nucleoside Triphosphate Pyrophosphohydrolase"/>
    <property type="match status" value="1"/>
</dbReference>
<feature type="domain" description="NrtR DNA-binding winged helix" evidence="2">
    <location>
        <begin position="144"/>
        <end position="203"/>
    </location>
</feature>
<dbReference type="RefSeq" id="WP_173062727.1">
    <property type="nucleotide sequence ID" value="NZ_AP022853.1"/>
</dbReference>
<dbReference type="KEGG" id="slac:SKTS_15200"/>
<dbReference type="InterPro" id="IPR036390">
    <property type="entry name" value="WH_DNA-bd_sf"/>
</dbReference>
<evidence type="ECO:0000259" key="1">
    <source>
        <dbReference type="Pfam" id="PF00293"/>
    </source>
</evidence>
<organism evidence="3 4">
    <name type="scientific">Sulfurimicrobium lacus</name>
    <dbReference type="NCBI Taxonomy" id="2715678"/>
    <lineage>
        <taxon>Bacteria</taxon>
        <taxon>Pseudomonadati</taxon>
        <taxon>Pseudomonadota</taxon>
        <taxon>Betaproteobacteria</taxon>
        <taxon>Nitrosomonadales</taxon>
        <taxon>Sulfuricellaceae</taxon>
        <taxon>Sulfurimicrobium</taxon>
    </lineage>
</organism>
<dbReference type="InterPro" id="IPR000086">
    <property type="entry name" value="NUDIX_hydrolase_dom"/>
</dbReference>
<accession>A0A6F8VAE3</accession>
<protein>
    <submittedName>
        <fullName evidence="3">NUDIX hydrolase</fullName>
    </submittedName>
</protein>
<dbReference type="SUPFAM" id="SSF55811">
    <property type="entry name" value="Nudix"/>
    <property type="match status" value="1"/>
</dbReference>
<keyword evidence="4" id="KW-1185">Reference proteome</keyword>
<dbReference type="PANTHER" id="PTHR43736:SF4">
    <property type="entry name" value="SLR1690 PROTEIN"/>
    <property type="match status" value="1"/>
</dbReference>
<evidence type="ECO:0000259" key="2">
    <source>
        <dbReference type="Pfam" id="PF21906"/>
    </source>
</evidence>
<dbReference type="InterPro" id="IPR054105">
    <property type="entry name" value="WHD_NrtR"/>
</dbReference>
<dbReference type="Pfam" id="PF00293">
    <property type="entry name" value="NUDIX"/>
    <property type="match status" value="1"/>
</dbReference>
<dbReference type="Proteomes" id="UP000502260">
    <property type="component" value="Chromosome"/>
</dbReference>
<dbReference type="InterPro" id="IPR036388">
    <property type="entry name" value="WH-like_DNA-bd_sf"/>
</dbReference>
<dbReference type="PANTHER" id="PTHR43736">
    <property type="entry name" value="ADP-RIBOSE PYROPHOSPHATASE"/>
    <property type="match status" value="1"/>
</dbReference>
<dbReference type="EMBL" id="AP022853">
    <property type="protein sequence ID" value="BCB26634.1"/>
    <property type="molecule type" value="Genomic_DNA"/>
</dbReference>
<dbReference type="Pfam" id="PF21906">
    <property type="entry name" value="WHD_NrtR"/>
    <property type="match status" value="1"/>
</dbReference>
<feature type="domain" description="Nudix hydrolase" evidence="1">
    <location>
        <begin position="9"/>
        <end position="96"/>
    </location>
</feature>
<reference evidence="4" key="1">
    <citation type="submission" date="2020-03" db="EMBL/GenBank/DDBJ databases">
        <title>Complete genome sequence of sulfur-oxidizing bacterium skT11.</title>
        <authorList>
            <person name="Kanda M."/>
            <person name="Kojima H."/>
            <person name="Fukui M."/>
        </authorList>
    </citation>
    <scope>NUCLEOTIDE SEQUENCE [LARGE SCALE GENOMIC DNA]</scope>
    <source>
        <strain evidence="4">skT11</strain>
    </source>
</reference>
<dbReference type="GO" id="GO:0016787">
    <property type="term" value="F:hydrolase activity"/>
    <property type="evidence" value="ECO:0007669"/>
    <property type="project" value="UniProtKB-KW"/>
</dbReference>
<dbReference type="AlphaFoldDB" id="A0A6F8VAE3"/>
<gene>
    <name evidence="3" type="ORF">SKTS_15200</name>
</gene>
<keyword evidence="3" id="KW-0378">Hydrolase</keyword>
<dbReference type="SUPFAM" id="SSF46785">
    <property type="entry name" value="Winged helix' DNA-binding domain"/>
    <property type="match status" value="1"/>
</dbReference>
<sequence length="215" mass="24248">MVQNIIVTVDVVLLTLRDERLHVAVQRRDKEPYNGQLALPGGYIHDNEDFDAEGSARRMLKDKTGIAAPYLEQLETFANSARDPRGWSVSVAYYALVAPESLSVGQLDLLPVDGLPVLAFDHNKLVAAAVQRVRNKAAYSSLACYLLPERFTLTELQHTYEKILGSRLDKSSFRRKISSLDFLEMVKDEVQAGRQRPAQFWKLKQGSLTIFDKLL</sequence>
<name>A0A6F8VAE3_9PROT</name>
<dbReference type="Gene3D" id="1.10.10.10">
    <property type="entry name" value="Winged helix-like DNA-binding domain superfamily/Winged helix DNA-binding domain"/>
    <property type="match status" value="1"/>
</dbReference>
<evidence type="ECO:0000313" key="3">
    <source>
        <dbReference type="EMBL" id="BCB26634.1"/>
    </source>
</evidence>
<dbReference type="InterPro" id="IPR015797">
    <property type="entry name" value="NUDIX_hydrolase-like_dom_sf"/>
</dbReference>
<evidence type="ECO:0000313" key="4">
    <source>
        <dbReference type="Proteomes" id="UP000502260"/>
    </source>
</evidence>
<proteinExistence type="predicted"/>